<organism evidence="6">
    <name type="scientific">uncultured Thermomicrobiales bacterium</name>
    <dbReference type="NCBI Taxonomy" id="1645740"/>
    <lineage>
        <taxon>Bacteria</taxon>
        <taxon>Pseudomonadati</taxon>
        <taxon>Thermomicrobiota</taxon>
        <taxon>Thermomicrobia</taxon>
        <taxon>Thermomicrobiales</taxon>
        <taxon>environmental samples</taxon>
    </lineage>
</organism>
<evidence type="ECO:0000259" key="4">
    <source>
        <dbReference type="Pfam" id="PF02875"/>
    </source>
</evidence>
<dbReference type="GO" id="GO:0071161">
    <property type="term" value="F:cyanophycin synthetase activity (L-arginine-adding)"/>
    <property type="evidence" value="ECO:0007669"/>
    <property type="project" value="UniProtKB-EC"/>
</dbReference>
<dbReference type="SUPFAM" id="SSF53623">
    <property type="entry name" value="MurD-like peptide ligases, catalytic domain"/>
    <property type="match status" value="1"/>
</dbReference>
<feature type="domain" description="Mur ligase C-terminal" evidence="4">
    <location>
        <begin position="401"/>
        <end position="529"/>
    </location>
</feature>
<dbReference type="InterPro" id="IPR018109">
    <property type="entry name" value="Folylpolyglutamate_synth_CS"/>
</dbReference>
<dbReference type="InterPro" id="IPR013221">
    <property type="entry name" value="Mur_ligase_cen"/>
</dbReference>
<keyword evidence="2" id="KW-0547">Nucleotide-binding</keyword>
<dbReference type="SUPFAM" id="SSF53244">
    <property type="entry name" value="MurD-like peptide ligases, peptide-binding domain"/>
    <property type="match status" value="1"/>
</dbReference>
<reference evidence="6" key="1">
    <citation type="submission" date="2020-02" db="EMBL/GenBank/DDBJ databases">
        <authorList>
            <person name="Meier V. D."/>
        </authorList>
    </citation>
    <scope>NUCLEOTIDE SEQUENCE</scope>
    <source>
        <strain evidence="6">AVDCRST_MAG87</strain>
    </source>
</reference>
<dbReference type="Pfam" id="PF02875">
    <property type="entry name" value="Mur_ligase_C"/>
    <property type="match status" value="1"/>
</dbReference>
<name>A0A6J4VC55_9BACT</name>
<gene>
    <name evidence="6" type="ORF">AVDCRST_MAG87-2757</name>
</gene>
<sequence length="549" mass="58698">MKIVEIRDLDGPNLFMLRPAIKLEIDTEEARPLVAEAVAGDFVLGPLPDSPDSEPAMVPVSAERVRSLLIEIIHVVHDKVGAPRPEVVSREMEAPLHLAVAFGWTHRTLGKEVARLSYSILTGDISSLDGDLARLKELATAEPVGADLPAMLPDGDRRVPVIGITGTNGKTSTTRLISSILMGAGKKVGSTSSAGVFIQDEMVIEGDYTGPAGAARVFAEPGVDVAVLETARGGILMRGLGYESNDVAVVTNVSPDHLGLHGVYSIDGLAEVKSLVVRVTRPDGFVVLNAHDPRVLAMRDVARARPFLISRDAADDEVTRHVRDGGWALAVSHGEIHWWHDGTMEVLTAVSDVPMAFGGRATHMLENALCAAAACLAIGLPLDQVRAGLSAFRNKSDQNRGRLNVYDVDGATIIVDFAHNELGLKHLLDFARTFVAPGRQLIAVVGTAGDRADEVFMSLGKIAAEKANRVIVKDTTKYLRGRDPGEVVALMERGIGDAGVTEYETATSETSGFERAREIAGKGDVVALMCIEDYDTIIPRLEEIGRALS</sequence>
<proteinExistence type="predicted"/>
<evidence type="ECO:0000256" key="1">
    <source>
        <dbReference type="ARBA" id="ARBA00022598"/>
    </source>
</evidence>
<dbReference type="PROSITE" id="PS01011">
    <property type="entry name" value="FOLYLPOLYGLU_SYNT_1"/>
    <property type="match status" value="1"/>
</dbReference>
<dbReference type="PANTHER" id="PTHR23135">
    <property type="entry name" value="MUR LIGASE FAMILY MEMBER"/>
    <property type="match status" value="1"/>
</dbReference>
<protein>
    <submittedName>
        <fullName evidence="6">Cyanophycin synthase(EC)</fullName>
        <ecNumber evidence="6">6.3.2.29</ecNumber>
        <ecNumber evidence="6">6.3.2.30</ecNumber>
    </submittedName>
</protein>
<evidence type="ECO:0000256" key="3">
    <source>
        <dbReference type="ARBA" id="ARBA00022840"/>
    </source>
</evidence>
<dbReference type="InterPro" id="IPR036565">
    <property type="entry name" value="Mur-like_cat_sf"/>
</dbReference>
<keyword evidence="3" id="KW-0067">ATP-binding</keyword>
<dbReference type="Pfam" id="PF08245">
    <property type="entry name" value="Mur_ligase_M"/>
    <property type="match status" value="1"/>
</dbReference>
<feature type="domain" description="Mur ligase central" evidence="5">
    <location>
        <begin position="164"/>
        <end position="374"/>
    </location>
</feature>
<dbReference type="EC" id="6.3.2.30" evidence="6"/>
<dbReference type="GO" id="GO:0071160">
    <property type="term" value="F:cyanophycin synthetase activity (L-aspartate-adding)"/>
    <property type="evidence" value="ECO:0007669"/>
    <property type="project" value="UniProtKB-EC"/>
</dbReference>
<dbReference type="PANTHER" id="PTHR23135:SF18">
    <property type="entry name" value="CYANOPHYCIN SYNTHETASE"/>
    <property type="match status" value="1"/>
</dbReference>
<dbReference type="Gene3D" id="3.40.1190.10">
    <property type="entry name" value="Mur-like, catalytic domain"/>
    <property type="match status" value="1"/>
</dbReference>
<dbReference type="EC" id="6.3.2.29" evidence="6"/>
<dbReference type="Gene3D" id="3.90.190.20">
    <property type="entry name" value="Mur ligase, C-terminal domain"/>
    <property type="match status" value="1"/>
</dbReference>
<dbReference type="GO" id="GO:0004326">
    <property type="term" value="F:tetrahydrofolylpolyglutamate synthase activity"/>
    <property type="evidence" value="ECO:0007669"/>
    <property type="project" value="InterPro"/>
</dbReference>
<dbReference type="EMBL" id="CADCWJ010000602">
    <property type="protein sequence ID" value="CAA9574594.1"/>
    <property type="molecule type" value="Genomic_DNA"/>
</dbReference>
<dbReference type="GO" id="GO:0005524">
    <property type="term" value="F:ATP binding"/>
    <property type="evidence" value="ECO:0007669"/>
    <property type="project" value="UniProtKB-KW"/>
</dbReference>
<evidence type="ECO:0000259" key="5">
    <source>
        <dbReference type="Pfam" id="PF08245"/>
    </source>
</evidence>
<evidence type="ECO:0000313" key="6">
    <source>
        <dbReference type="EMBL" id="CAA9574594.1"/>
    </source>
</evidence>
<dbReference type="AlphaFoldDB" id="A0A6J4VC55"/>
<accession>A0A6J4VC55</accession>
<keyword evidence="1 6" id="KW-0436">Ligase</keyword>
<dbReference type="InterPro" id="IPR036615">
    <property type="entry name" value="Mur_ligase_C_dom_sf"/>
</dbReference>
<evidence type="ECO:0000256" key="2">
    <source>
        <dbReference type="ARBA" id="ARBA00022741"/>
    </source>
</evidence>
<dbReference type="InterPro" id="IPR004101">
    <property type="entry name" value="Mur_ligase_C"/>
</dbReference>